<evidence type="ECO:0000256" key="18">
    <source>
        <dbReference type="ARBA" id="ARBA00041418"/>
    </source>
</evidence>
<evidence type="ECO:0000256" key="4">
    <source>
        <dbReference type="ARBA" id="ARBA00022618"/>
    </source>
</evidence>
<dbReference type="GO" id="GO:0071555">
    <property type="term" value="P:cell wall organization"/>
    <property type="evidence" value="ECO:0007669"/>
    <property type="project" value="UniProtKB-KW"/>
</dbReference>
<evidence type="ECO:0000256" key="14">
    <source>
        <dbReference type="ARBA" id="ARBA00032370"/>
    </source>
</evidence>
<dbReference type="GO" id="GO:0008955">
    <property type="term" value="F:peptidoglycan glycosyltransferase activity"/>
    <property type="evidence" value="ECO:0007669"/>
    <property type="project" value="UniProtKB-EC"/>
</dbReference>
<evidence type="ECO:0000256" key="5">
    <source>
        <dbReference type="ARBA" id="ARBA00022676"/>
    </source>
</evidence>
<dbReference type="GO" id="GO:0015648">
    <property type="term" value="F:lipid-linked peptidoglycan transporter activity"/>
    <property type="evidence" value="ECO:0007669"/>
    <property type="project" value="TreeGrafter"/>
</dbReference>
<evidence type="ECO:0000256" key="7">
    <source>
        <dbReference type="ARBA" id="ARBA00022692"/>
    </source>
</evidence>
<dbReference type="GO" id="GO:0008360">
    <property type="term" value="P:regulation of cell shape"/>
    <property type="evidence" value="ECO:0007669"/>
    <property type="project" value="UniProtKB-KW"/>
</dbReference>
<organism evidence="22 23">
    <name type="scientific">Candidatus Uhrbacteria bacterium CG_4_9_14_3_um_filter_41_35</name>
    <dbReference type="NCBI Taxonomy" id="1975034"/>
    <lineage>
        <taxon>Bacteria</taxon>
        <taxon>Candidatus Uhriibacteriota</taxon>
    </lineage>
</organism>
<dbReference type="EC" id="2.4.99.28" evidence="19"/>
<feature type="transmembrane region" description="Helical" evidence="21">
    <location>
        <begin position="143"/>
        <end position="161"/>
    </location>
</feature>
<accession>A0A2M7XDF5</accession>
<evidence type="ECO:0000256" key="13">
    <source>
        <dbReference type="ARBA" id="ARBA00023316"/>
    </source>
</evidence>
<comment type="pathway">
    <text evidence="2">Cell wall biogenesis; peptidoglycan biosynthesis.</text>
</comment>
<evidence type="ECO:0000256" key="11">
    <source>
        <dbReference type="ARBA" id="ARBA00023136"/>
    </source>
</evidence>
<evidence type="ECO:0000256" key="6">
    <source>
        <dbReference type="ARBA" id="ARBA00022679"/>
    </source>
</evidence>
<dbReference type="InterPro" id="IPR001182">
    <property type="entry name" value="FtsW/RodA"/>
</dbReference>
<keyword evidence="9" id="KW-0573">Peptidoglycan synthesis</keyword>
<evidence type="ECO:0000256" key="19">
    <source>
        <dbReference type="ARBA" id="ARBA00044770"/>
    </source>
</evidence>
<sequence>MKNNKTQKFDLTFLLLVFGIVIFGLIILASASGPVAYERFGDSYYFLKHQIFQGLIPGLIAFSVTFFTPYIFWQKNAFPMLLLSLFLLILVFIPGIGADFGTFAHSWVAIGNFSFQPAEIAKFTFLIYLAAWTGKRGKEIKNVNEGLIPFLVILVVMSGLILMQPDMGTLTIIAAMSFAVYFVAGGSLPHLLGIGGLGLTAFWVLISSSPYRAERFTTFMHPEYDPQGIGYQINQALLAIGSGGLMGRGYGHSLQKFQYLPEVIGDSIFAVMSEELGFIFTVSYLLLFLFLLYRGFKIAEGAEDAFGKYFTVGVMTWIGVQAFVNIGAMVSILPITGVPLPFLSYGGTSLIIILAAIGLVLNISRTADN</sequence>
<feature type="transmembrane region" description="Helical" evidence="21">
    <location>
        <begin position="51"/>
        <end position="73"/>
    </location>
</feature>
<dbReference type="GO" id="GO:0009252">
    <property type="term" value="P:peptidoglycan biosynthetic process"/>
    <property type="evidence" value="ECO:0007669"/>
    <property type="project" value="UniProtKB-KW"/>
</dbReference>
<feature type="transmembrane region" description="Helical" evidence="21">
    <location>
        <begin position="80"/>
        <end position="98"/>
    </location>
</feature>
<dbReference type="AlphaFoldDB" id="A0A2M7XDF5"/>
<keyword evidence="7 21" id="KW-0812">Transmembrane</keyword>
<name>A0A2M7XDF5_9BACT</name>
<proteinExistence type="inferred from homology"/>
<keyword evidence="12" id="KW-0131">Cell cycle</keyword>
<comment type="caution">
    <text evidence="22">The sequence shown here is derived from an EMBL/GenBank/DDBJ whole genome shotgun (WGS) entry which is preliminary data.</text>
</comment>
<feature type="transmembrane region" description="Helical" evidence="21">
    <location>
        <begin position="342"/>
        <end position="363"/>
    </location>
</feature>
<evidence type="ECO:0000256" key="3">
    <source>
        <dbReference type="ARBA" id="ARBA00022475"/>
    </source>
</evidence>
<keyword evidence="11 21" id="KW-0472">Membrane</keyword>
<dbReference type="Proteomes" id="UP000231263">
    <property type="component" value="Unassembled WGS sequence"/>
</dbReference>
<evidence type="ECO:0000256" key="16">
    <source>
        <dbReference type="ARBA" id="ARBA00038053"/>
    </source>
</evidence>
<feature type="transmembrane region" description="Helical" evidence="21">
    <location>
        <begin position="191"/>
        <end position="211"/>
    </location>
</feature>
<keyword evidence="6" id="KW-0808">Transferase</keyword>
<evidence type="ECO:0000256" key="21">
    <source>
        <dbReference type="SAM" id="Phobius"/>
    </source>
</evidence>
<keyword evidence="5" id="KW-0328">Glycosyltransferase</keyword>
<evidence type="ECO:0000256" key="20">
    <source>
        <dbReference type="ARBA" id="ARBA00049902"/>
    </source>
</evidence>
<keyword evidence="8" id="KW-0133">Cell shape</keyword>
<dbReference type="PANTHER" id="PTHR30474:SF2">
    <property type="entry name" value="PEPTIDOGLYCAN GLYCOSYLTRANSFERASE FTSW-RELATED"/>
    <property type="match status" value="1"/>
</dbReference>
<evidence type="ECO:0000256" key="10">
    <source>
        <dbReference type="ARBA" id="ARBA00022989"/>
    </source>
</evidence>
<dbReference type="GO" id="GO:0032153">
    <property type="term" value="C:cell division site"/>
    <property type="evidence" value="ECO:0007669"/>
    <property type="project" value="TreeGrafter"/>
</dbReference>
<dbReference type="GO" id="GO:0051301">
    <property type="term" value="P:cell division"/>
    <property type="evidence" value="ECO:0007669"/>
    <property type="project" value="UniProtKB-KW"/>
</dbReference>
<keyword evidence="13" id="KW-0961">Cell wall biogenesis/degradation</keyword>
<dbReference type="GO" id="GO:0005886">
    <property type="term" value="C:plasma membrane"/>
    <property type="evidence" value="ECO:0007669"/>
    <property type="project" value="UniProtKB-SubCell"/>
</dbReference>
<dbReference type="NCBIfam" id="TIGR02614">
    <property type="entry name" value="ftsW"/>
    <property type="match status" value="1"/>
</dbReference>
<evidence type="ECO:0000313" key="23">
    <source>
        <dbReference type="Proteomes" id="UP000231263"/>
    </source>
</evidence>
<feature type="transmembrane region" description="Helical" evidence="21">
    <location>
        <begin position="12"/>
        <end position="31"/>
    </location>
</feature>
<evidence type="ECO:0000313" key="22">
    <source>
        <dbReference type="EMBL" id="PJA45862.1"/>
    </source>
</evidence>
<feature type="transmembrane region" description="Helical" evidence="21">
    <location>
        <begin position="104"/>
        <end position="131"/>
    </location>
</feature>
<evidence type="ECO:0000256" key="8">
    <source>
        <dbReference type="ARBA" id="ARBA00022960"/>
    </source>
</evidence>
<dbReference type="Pfam" id="PF01098">
    <property type="entry name" value="FTSW_RODA_SPOVE"/>
    <property type="match status" value="1"/>
</dbReference>
<reference evidence="23" key="1">
    <citation type="submission" date="2017-09" db="EMBL/GenBank/DDBJ databases">
        <title>Depth-based differentiation of microbial function through sediment-hosted aquifers and enrichment of novel symbionts in the deep terrestrial subsurface.</title>
        <authorList>
            <person name="Probst A.J."/>
            <person name="Ladd B."/>
            <person name="Jarett J.K."/>
            <person name="Geller-Mcgrath D.E."/>
            <person name="Sieber C.M.K."/>
            <person name="Emerson J.B."/>
            <person name="Anantharaman K."/>
            <person name="Thomas B.C."/>
            <person name="Malmstrom R."/>
            <person name="Stieglmeier M."/>
            <person name="Klingl A."/>
            <person name="Woyke T."/>
            <person name="Ryan C.M."/>
            <person name="Banfield J.F."/>
        </authorList>
    </citation>
    <scope>NUCLEOTIDE SEQUENCE [LARGE SCALE GENOMIC DNA]</scope>
</reference>
<keyword evidence="4" id="KW-0132">Cell division</keyword>
<dbReference type="EMBL" id="PFWT01000024">
    <property type="protein sequence ID" value="PJA45862.1"/>
    <property type="molecule type" value="Genomic_DNA"/>
</dbReference>
<evidence type="ECO:0000256" key="1">
    <source>
        <dbReference type="ARBA" id="ARBA00004651"/>
    </source>
</evidence>
<dbReference type="InterPro" id="IPR013437">
    <property type="entry name" value="FtsW"/>
</dbReference>
<protein>
    <recommendedName>
        <fullName evidence="17">Probable peptidoglycan glycosyltransferase FtsW</fullName>
        <ecNumber evidence="19">2.4.99.28</ecNumber>
    </recommendedName>
    <alternativeName>
        <fullName evidence="18">Cell division protein FtsW</fullName>
    </alternativeName>
    <alternativeName>
        <fullName evidence="15">Cell wall polymerase</fullName>
    </alternativeName>
    <alternativeName>
        <fullName evidence="14">Peptidoglycan polymerase</fullName>
    </alternativeName>
</protein>
<evidence type="ECO:0000256" key="2">
    <source>
        <dbReference type="ARBA" id="ARBA00004752"/>
    </source>
</evidence>
<evidence type="ECO:0000256" key="12">
    <source>
        <dbReference type="ARBA" id="ARBA00023306"/>
    </source>
</evidence>
<comment type="similarity">
    <text evidence="16">Belongs to the SEDS family. FtsW subfamily.</text>
</comment>
<evidence type="ECO:0000256" key="9">
    <source>
        <dbReference type="ARBA" id="ARBA00022984"/>
    </source>
</evidence>
<feature type="transmembrane region" description="Helical" evidence="21">
    <location>
        <begin position="314"/>
        <end position="336"/>
    </location>
</feature>
<feature type="transmembrane region" description="Helical" evidence="21">
    <location>
        <begin position="276"/>
        <end position="293"/>
    </location>
</feature>
<evidence type="ECO:0000256" key="17">
    <source>
        <dbReference type="ARBA" id="ARBA00041185"/>
    </source>
</evidence>
<dbReference type="PANTHER" id="PTHR30474">
    <property type="entry name" value="CELL CYCLE PROTEIN"/>
    <property type="match status" value="1"/>
</dbReference>
<comment type="subcellular location">
    <subcellularLocation>
        <location evidence="1">Cell membrane</location>
        <topology evidence="1">Multi-pass membrane protein</topology>
    </subcellularLocation>
</comment>
<comment type="catalytic activity">
    <reaction evidence="20">
        <text>[GlcNAc-(1-&gt;4)-Mur2Ac(oyl-L-Ala-gamma-D-Glu-L-Lys-D-Ala-D-Ala)](n)-di-trans,octa-cis-undecaprenyl diphosphate + beta-D-GlcNAc-(1-&gt;4)-Mur2Ac(oyl-L-Ala-gamma-D-Glu-L-Lys-D-Ala-D-Ala)-di-trans,octa-cis-undecaprenyl diphosphate = [GlcNAc-(1-&gt;4)-Mur2Ac(oyl-L-Ala-gamma-D-Glu-L-Lys-D-Ala-D-Ala)](n+1)-di-trans,octa-cis-undecaprenyl diphosphate + di-trans,octa-cis-undecaprenyl diphosphate + H(+)</text>
        <dbReference type="Rhea" id="RHEA:23708"/>
        <dbReference type="Rhea" id="RHEA-COMP:9602"/>
        <dbReference type="Rhea" id="RHEA-COMP:9603"/>
        <dbReference type="ChEBI" id="CHEBI:15378"/>
        <dbReference type="ChEBI" id="CHEBI:58405"/>
        <dbReference type="ChEBI" id="CHEBI:60033"/>
        <dbReference type="ChEBI" id="CHEBI:78435"/>
        <dbReference type="EC" id="2.4.99.28"/>
    </reaction>
</comment>
<gene>
    <name evidence="22" type="primary">ftsW</name>
    <name evidence="22" type="ORF">CO173_04395</name>
</gene>
<evidence type="ECO:0000256" key="15">
    <source>
        <dbReference type="ARBA" id="ARBA00033270"/>
    </source>
</evidence>
<keyword evidence="10 21" id="KW-1133">Transmembrane helix</keyword>
<keyword evidence="3" id="KW-1003">Cell membrane</keyword>